<dbReference type="GO" id="GO:0003700">
    <property type="term" value="F:DNA-binding transcription factor activity"/>
    <property type="evidence" value="ECO:0007669"/>
    <property type="project" value="InterPro"/>
</dbReference>
<dbReference type="EMBL" id="JACXJA010000050">
    <property type="protein sequence ID" value="MBD2865946.1"/>
    <property type="molecule type" value="Genomic_DNA"/>
</dbReference>
<sequence length="540" mass="62476">MKALIASPDKLLRNMIRISVNWPEAGIGSVREAEDELSALDLMGRDRPELLLLDWSIAGTDGPELLGCLQASAPFSKIIVLTDFHDTHRLRQAIKWGVSDLLLKPPEPYQLQDAVLAAADQWRRDEQIREKERTRSLEVDRLKPLYLDKLLSDLLSDSVGFGLIREQLERELPSLQNAEACRVAILSLDTISRSVRAKYALHPDLLFFSLLDICNAYLIPDDIGIAFRPRNSDKEIVLLLWDNLEHAVILLSRILQSISRTIQTRSDFGLGDAVSHPHRLHQSYNQASQALRRRNLLDEGGWIHKYDGDERPYPNKVHFADFEEDIRLALRSGETDKIRASIDAFLQEVGQLERITVDQVELWRHEYNVIKERWIRYFFHDGLPPELKLPSESSTFLVPLDEQGKLSIELWRSELTESLLRLAGRLKKRRNKGGGTMPQIEAYLIRHYDRQLTLQDVADRFYLSREYISRKFKQHFGENLVEYLCRIRMDKARALLANPQLKITEIARMVGYPDEKYFSKVFKKQTGMSPNAFRKMSKPR</sequence>
<evidence type="ECO:0000313" key="8">
    <source>
        <dbReference type="Proteomes" id="UP000639396"/>
    </source>
</evidence>
<dbReference type="InterPro" id="IPR020449">
    <property type="entry name" value="Tscrpt_reg_AraC-type_HTH"/>
</dbReference>
<keyword evidence="1" id="KW-0805">Transcription regulation</keyword>
<dbReference type="PROSITE" id="PS00041">
    <property type="entry name" value="HTH_ARAC_FAMILY_1"/>
    <property type="match status" value="1"/>
</dbReference>
<accession>A0A927CHB6</accession>
<feature type="domain" description="HTH araC/xylS-type" evidence="5">
    <location>
        <begin position="438"/>
        <end position="536"/>
    </location>
</feature>
<keyword evidence="2" id="KW-0238">DNA-binding</keyword>
<protein>
    <submittedName>
        <fullName evidence="7">Helix-turn-helix domain-containing protein</fullName>
    </submittedName>
</protein>
<keyword evidence="4" id="KW-0597">Phosphoprotein</keyword>
<keyword evidence="3" id="KW-0804">Transcription</keyword>
<dbReference type="Pfam" id="PF00072">
    <property type="entry name" value="Response_reg"/>
    <property type="match status" value="1"/>
</dbReference>
<dbReference type="PANTHER" id="PTHR43280:SF2">
    <property type="entry name" value="HTH-TYPE TRANSCRIPTIONAL REGULATOR EXSA"/>
    <property type="match status" value="1"/>
</dbReference>
<evidence type="ECO:0000259" key="6">
    <source>
        <dbReference type="PROSITE" id="PS50110"/>
    </source>
</evidence>
<dbReference type="PROSITE" id="PS01124">
    <property type="entry name" value="HTH_ARAC_FAMILY_2"/>
    <property type="match status" value="1"/>
</dbReference>
<dbReference type="PANTHER" id="PTHR43280">
    <property type="entry name" value="ARAC-FAMILY TRANSCRIPTIONAL REGULATOR"/>
    <property type="match status" value="1"/>
</dbReference>
<dbReference type="InterPro" id="IPR001789">
    <property type="entry name" value="Sig_transdc_resp-reg_receiver"/>
</dbReference>
<dbReference type="InterPro" id="IPR009057">
    <property type="entry name" value="Homeodomain-like_sf"/>
</dbReference>
<dbReference type="Pfam" id="PF12833">
    <property type="entry name" value="HTH_18"/>
    <property type="match status" value="1"/>
</dbReference>
<organism evidence="7 8">
    <name type="scientific">Paenibacillus oceani</name>
    <dbReference type="NCBI Taxonomy" id="2772510"/>
    <lineage>
        <taxon>Bacteria</taxon>
        <taxon>Bacillati</taxon>
        <taxon>Bacillota</taxon>
        <taxon>Bacilli</taxon>
        <taxon>Bacillales</taxon>
        <taxon>Paenibacillaceae</taxon>
        <taxon>Paenibacillus</taxon>
    </lineage>
</organism>
<dbReference type="InterPro" id="IPR018060">
    <property type="entry name" value="HTH_AraC"/>
</dbReference>
<reference evidence="7" key="1">
    <citation type="submission" date="2020-09" db="EMBL/GenBank/DDBJ databases">
        <title>A novel bacterium of genus Paenibacillus, isolated from South China Sea.</title>
        <authorList>
            <person name="Huang H."/>
            <person name="Mo K."/>
            <person name="Hu Y."/>
        </authorList>
    </citation>
    <scope>NUCLEOTIDE SEQUENCE</scope>
    <source>
        <strain evidence="7">IB182363</strain>
    </source>
</reference>
<dbReference type="InterPro" id="IPR018062">
    <property type="entry name" value="HTH_AraC-typ_CS"/>
</dbReference>
<dbReference type="GO" id="GO:0043565">
    <property type="term" value="F:sequence-specific DNA binding"/>
    <property type="evidence" value="ECO:0007669"/>
    <property type="project" value="InterPro"/>
</dbReference>
<dbReference type="PRINTS" id="PR00032">
    <property type="entry name" value="HTHARAC"/>
</dbReference>
<dbReference type="InterPro" id="IPR011006">
    <property type="entry name" value="CheY-like_superfamily"/>
</dbReference>
<dbReference type="Gene3D" id="3.40.50.2300">
    <property type="match status" value="1"/>
</dbReference>
<evidence type="ECO:0000256" key="2">
    <source>
        <dbReference type="ARBA" id="ARBA00023125"/>
    </source>
</evidence>
<comment type="caution">
    <text evidence="7">The sequence shown here is derived from an EMBL/GenBank/DDBJ whole genome shotgun (WGS) entry which is preliminary data.</text>
</comment>
<dbReference type="PROSITE" id="PS50110">
    <property type="entry name" value="RESPONSE_REGULATORY"/>
    <property type="match status" value="1"/>
</dbReference>
<evidence type="ECO:0000256" key="4">
    <source>
        <dbReference type="PROSITE-ProRule" id="PRU00169"/>
    </source>
</evidence>
<evidence type="ECO:0000256" key="1">
    <source>
        <dbReference type="ARBA" id="ARBA00023015"/>
    </source>
</evidence>
<dbReference type="GO" id="GO:0000160">
    <property type="term" value="P:phosphorelay signal transduction system"/>
    <property type="evidence" value="ECO:0007669"/>
    <property type="project" value="InterPro"/>
</dbReference>
<keyword evidence="8" id="KW-1185">Reference proteome</keyword>
<name>A0A927CHB6_9BACL</name>
<evidence type="ECO:0000259" key="5">
    <source>
        <dbReference type="PROSITE" id="PS01124"/>
    </source>
</evidence>
<dbReference type="Gene3D" id="1.10.10.60">
    <property type="entry name" value="Homeodomain-like"/>
    <property type="match status" value="2"/>
</dbReference>
<dbReference type="Proteomes" id="UP000639396">
    <property type="component" value="Unassembled WGS sequence"/>
</dbReference>
<dbReference type="SUPFAM" id="SSF52172">
    <property type="entry name" value="CheY-like"/>
    <property type="match status" value="1"/>
</dbReference>
<proteinExistence type="predicted"/>
<evidence type="ECO:0000256" key="3">
    <source>
        <dbReference type="ARBA" id="ARBA00023163"/>
    </source>
</evidence>
<dbReference type="RefSeq" id="WP_190931569.1">
    <property type="nucleotide sequence ID" value="NZ_JACXJA010000050.1"/>
</dbReference>
<feature type="domain" description="Response regulatory" evidence="6">
    <location>
        <begin position="2"/>
        <end position="119"/>
    </location>
</feature>
<dbReference type="SMART" id="SM00448">
    <property type="entry name" value="REC"/>
    <property type="match status" value="1"/>
</dbReference>
<dbReference type="AlphaFoldDB" id="A0A927CHB6"/>
<dbReference type="SUPFAM" id="SSF46689">
    <property type="entry name" value="Homeodomain-like"/>
    <property type="match status" value="2"/>
</dbReference>
<dbReference type="SMART" id="SM00342">
    <property type="entry name" value="HTH_ARAC"/>
    <property type="match status" value="1"/>
</dbReference>
<feature type="modified residue" description="4-aspartylphosphate" evidence="4">
    <location>
        <position position="54"/>
    </location>
</feature>
<gene>
    <name evidence="7" type="ORF">IDH45_28575</name>
</gene>
<evidence type="ECO:0000313" key="7">
    <source>
        <dbReference type="EMBL" id="MBD2865946.1"/>
    </source>
</evidence>